<evidence type="ECO:0008006" key="5">
    <source>
        <dbReference type="Google" id="ProtNLM"/>
    </source>
</evidence>
<evidence type="ECO:0000313" key="4">
    <source>
        <dbReference type="Proteomes" id="UP000066737"/>
    </source>
</evidence>
<proteinExistence type="predicted"/>
<dbReference type="AlphaFoldDB" id="A0A0U5H4E6"/>
<feature type="transmembrane region" description="Helical" evidence="2">
    <location>
        <begin position="167"/>
        <end position="190"/>
    </location>
</feature>
<dbReference type="InterPro" id="IPR024464">
    <property type="entry name" value="DUF2391"/>
</dbReference>
<dbReference type="EMBL" id="LN831302">
    <property type="protein sequence ID" value="CQH57211.1"/>
    <property type="molecule type" value="Genomic_DNA"/>
</dbReference>
<feature type="region of interest" description="Disordered" evidence="1">
    <location>
        <begin position="1"/>
        <end position="21"/>
    </location>
</feature>
<dbReference type="Proteomes" id="UP000066737">
    <property type="component" value="Chromosome I"/>
</dbReference>
<evidence type="ECO:0000313" key="3">
    <source>
        <dbReference type="EMBL" id="CQH57211.1"/>
    </source>
</evidence>
<feature type="transmembrane region" description="Helical" evidence="2">
    <location>
        <begin position="140"/>
        <end position="161"/>
    </location>
</feature>
<evidence type="ECO:0000256" key="2">
    <source>
        <dbReference type="SAM" id="Phobius"/>
    </source>
</evidence>
<feature type="transmembrane region" description="Helical" evidence="2">
    <location>
        <begin position="100"/>
        <end position="120"/>
    </location>
</feature>
<keyword evidence="2" id="KW-0812">Transmembrane</keyword>
<sequence length="193" mass="20421">MSSYMSAPPGPSESQRDFSDLFDELEDLDDHVEDDEARQQLREVKEMATDMQPEGTFGRVIYGFDANDLAEALLGSLLFGIPMAVEGGTNEAGEFLAGHLPLLVGSLASTVVIVYGLLYVAQFQDVRVADPILGVIPRRLVGVLGASTVTATLLLTAWGRISWTDPMLAASTVAVALLPMAIGAALGDILPGS</sequence>
<protein>
    <recommendedName>
        <fullName evidence="5">DUF2391 family protein</fullName>
    </recommendedName>
</protein>
<dbReference type="STRING" id="1407499.HHUB_2497"/>
<organism evidence="3 4">
    <name type="scientific">Halobacterium hubeiense</name>
    <dbReference type="NCBI Taxonomy" id="1407499"/>
    <lineage>
        <taxon>Archaea</taxon>
        <taxon>Methanobacteriati</taxon>
        <taxon>Methanobacteriota</taxon>
        <taxon>Stenosarchaea group</taxon>
        <taxon>Halobacteria</taxon>
        <taxon>Halobacteriales</taxon>
        <taxon>Halobacteriaceae</taxon>
        <taxon>Halobacterium</taxon>
    </lineage>
</organism>
<reference evidence="4" key="1">
    <citation type="journal article" date="2016" name="Environ. Microbiol.">
        <title>The complete genome of a viable archaeum isolated from 123-million-year-old rock salt.</title>
        <authorList>
            <person name="Jaakkola S.T."/>
            <person name="Pfeiffer F."/>
            <person name="Ravantti J.J."/>
            <person name="Guo Q."/>
            <person name="Liu Y."/>
            <person name="Chen X."/>
            <person name="Ma H."/>
            <person name="Yang C."/>
            <person name="Oksanen H.M."/>
            <person name="Bamford D.H."/>
        </authorList>
    </citation>
    <scope>NUCLEOTIDE SEQUENCE</scope>
    <source>
        <strain evidence="4">JI20-1</strain>
    </source>
</reference>
<name>A0A0U5H4E6_9EURY</name>
<keyword evidence="2" id="KW-1133">Transmembrane helix</keyword>
<evidence type="ECO:0000256" key="1">
    <source>
        <dbReference type="SAM" id="MobiDB-lite"/>
    </source>
</evidence>
<accession>A0A0U5H4E6</accession>
<keyword evidence="4" id="KW-1185">Reference proteome</keyword>
<dbReference type="Pfam" id="PF09622">
    <property type="entry name" value="DUF2391"/>
    <property type="match status" value="1"/>
</dbReference>
<dbReference type="KEGG" id="hhb:Hhub_2497"/>
<keyword evidence="2" id="KW-0472">Membrane</keyword>
<gene>
    <name evidence="3" type="ORF">HHUB_2497</name>
</gene>